<comment type="caution">
    <text evidence="2">The sequence shown here is derived from an EMBL/GenBank/DDBJ whole genome shotgun (WGS) entry which is preliminary data.</text>
</comment>
<keyword evidence="3" id="KW-1185">Reference proteome</keyword>
<name>A0A9P7XSP6_9FUNG</name>
<sequence>MQCFVTKMVELFIAKTTKNSTKVAETVTLGPVLQREPYRKLLSGFIRDFDEVRILDVNLLQGLVQLVQSASPGFLISDNLVKVLSVLRTHLEGTHQHSSENLCHLTLAKEEH</sequence>
<reference evidence="2" key="1">
    <citation type="submission" date="2021-06" db="EMBL/GenBank/DDBJ databases">
        <title>Genome Sequence of Mortierella hyaline Strain SCG-10, a Cold-Adapted, Nitrate-Reducing Fungus Isolated from Soil in Minnesota, USA.</title>
        <authorList>
            <person name="Aldossari N."/>
        </authorList>
    </citation>
    <scope>NUCLEOTIDE SEQUENCE</scope>
    <source>
        <strain evidence="2">SCG-10</strain>
    </source>
</reference>
<gene>
    <name evidence="2" type="ORF">KI688_001667</name>
</gene>
<proteinExistence type="predicted"/>
<dbReference type="EMBL" id="JAHRHY010000010">
    <property type="protein sequence ID" value="KAG9066441.1"/>
    <property type="molecule type" value="Genomic_DNA"/>
</dbReference>
<protein>
    <recommendedName>
        <fullName evidence="1">Arm-like repeat domain-containing protein</fullName>
    </recommendedName>
</protein>
<feature type="domain" description="Arm-like repeat" evidence="1">
    <location>
        <begin position="2"/>
        <end position="99"/>
    </location>
</feature>
<evidence type="ECO:0000313" key="3">
    <source>
        <dbReference type="Proteomes" id="UP000707451"/>
    </source>
</evidence>
<accession>A0A9P7XSP6</accession>
<dbReference type="InterPro" id="IPR056251">
    <property type="entry name" value="Arm_rpt_dom"/>
</dbReference>
<evidence type="ECO:0000259" key="1">
    <source>
        <dbReference type="Pfam" id="PF23948"/>
    </source>
</evidence>
<evidence type="ECO:0000313" key="2">
    <source>
        <dbReference type="EMBL" id="KAG9066441.1"/>
    </source>
</evidence>
<dbReference type="AlphaFoldDB" id="A0A9P7XSP6"/>
<organism evidence="2 3">
    <name type="scientific">Linnemannia hyalina</name>
    <dbReference type="NCBI Taxonomy" id="64524"/>
    <lineage>
        <taxon>Eukaryota</taxon>
        <taxon>Fungi</taxon>
        <taxon>Fungi incertae sedis</taxon>
        <taxon>Mucoromycota</taxon>
        <taxon>Mortierellomycotina</taxon>
        <taxon>Mortierellomycetes</taxon>
        <taxon>Mortierellales</taxon>
        <taxon>Mortierellaceae</taxon>
        <taxon>Linnemannia</taxon>
    </lineage>
</organism>
<dbReference type="Proteomes" id="UP000707451">
    <property type="component" value="Unassembled WGS sequence"/>
</dbReference>
<dbReference type="OrthoDB" id="2435592at2759"/>
<dbReference type="Pfam" id="PF23948">
    <property type="entry name" value="ARM_5"/>
    <property type="match status" value="1"/>
</dbReference>